<protein>
    <submittedName>
        <fullName evidence="2">Uncharacterized protein</fullName>
    </submittedName>
</protein>
<name>A0A438GSF7_VITVI</name>
<reference evidence="2 3" key="1">
    <citation type="journal article" date="2018" name="PLoS Genet.">
        <title>Population sequencing reveals clonal diversity and ancestral inbreeding in the grapevine cultivar Chardonnay.</title>
        <authorList>
            <person name="Roach M.J."/>
            <person name="Johnson D.L."/>
            <person name="Bohlmann J."/>
            <person name="van Vuuren H.J."/>
            <person name="Jones S.J."/>
            <person name="Pretorius I.S."/>
            <person name="Schmidt S.A."/>
            <person name="Borneman A.R."/>
        </authorList>
    </citation>
    <scope>NUCLEOTIDE SEQUENCE [LARGE SCALE GENOMIC DNA]</scope>
    <source>
        <strain evidence="3">cv. Chardonnay</strain>
        <tissue evidence="2">Leaf</tissue>
    </source>
</reference>
<dbReference type="AlphaFoldDB" id="A0A438GSF7"/>
<dbReference type="EMBL" id="QGNW01000357">
    <property type="protein sequence ID" value="RVW75133.1"/>
    <property type="molecule type" value="Genomic_DNA"/>
</dbReference>
<feature type="compositionally biased region" description="Polar residues" evidence="1">
    <location>
        <begin position="71"/>
        <end position="80"/>
    </location>
</feature>
<evidence type="ECO:0000313" key="2">
    <source>
        <dbReference type="EMBL" id="RVW75133.1"/>
    </source>
</evidence>
<feature type="region of interest" description="Disordered" evidence="1">
    <location>
        <begin position="20"/>
        <end position="94"/>
    </location>
</feature>
<evidence type="ECO:0000256" key="1">
    <source>
        <dbReference type="SAM" id="MobiDB-lite"/>
    </source>
</evidence>
<proteinExistence type="predicted"/>
<feature type="compositionally biased region" description="Polar residues" evidence="1">
    <location>
        <begin position="38"/>
        <end position="49"/>
    </location>
</feature>
<evidence type="ECO:0000313" key="3">
    <source>
        <dbReference type="Proteomes" id="UP000288805"/>
    </source>
</evidence>
<sequence>MAEMRAHQNQHTTILRQIQQHLGLLPPPQTDLPASSEPLASTEDTTTVEVQIPPPQEATTNAIALDDPQDEPQTIHTVTATPEDASSPPEAPTT</sequence>
<gene>
    <name evidence="2" type="ORF">CK203_057904</name>
</gene>
<dbReference type="Proteomes" id="UP000288805">
    <property type="component" value="Unassembled WGS sequence"/>
</dbReference>
<organism evidence="2 3">
    <name type="scientific">Vitis vinifera</name>
    <name type="common">Grape</name>
    <dbReference type="NCBI Taxonomy" id="29760"/>
    <lineage>
        <taxon>Eukaryota</taxon>
        <taxon>Viridiplantae</taxon>
        <taxon>Streptophyta</taxon>
        <taxon>Embryophyta</taxon>
        <taxon>Tracheophyta</taxon>
        <taxon>Spermatophyta</taxon>
        <taxon>Magnoliopsida</taxon>
        <taxon>eudicotyledons</taxon>
        <taxon>Gunneridae</taxon>
        <taxon>Pentapetalae</taxon>
        <taxon>rosids</taxon>
        <taxon>Vitales</taxon>
        <taxon>Vitaceae</taxon>
        <taxon>Viteae</taxon>
        <taxon>Vitis</taxon>
    </lineage>
</organism>
<accession>A0A438GSF7</accession>
<comment type="caution">
    <text evidence="2">The sequence shown here is derived from an EMBL/GenBank/DDBJ whole genome shotgun (WGS) entry which is preliminary data.</text>
</comment>